<sequence>MPIDYNRRVQDEDTTVGTPSGVITTATSQANPSMQGSGQFSNLQDYIKANEGANNATASRVGSDIENRYGSALENINTGVSQIGQKKGEIDAQRNQFNDVVSGAGTSSITAAQIANARNMAMGVSGVNEAPRLQANQMGAQFEQERQSKANELKNIGSGVGIQDYLRGVRSNPSSSTTGELRLDEFLTRQTPEGANQLQNAVSRGSQVAANQQIGNAIGGVEASYANLSPTSLSDYVRQQRGSYQTGLGNVNRSRASTLAMERRGISDINAAKTAYENSLATARANDQALRAFAASAAEANRNISAYNNDIAQADQLAGTGNTARLAQLMSQYGIGANESANVDTRYGNRATAMRNDLMRGLQSLRSAKAAEIESANKSTATRQAELAASIQATDPYSLYNTDVANVRTRQDALRANEMARLQALYSLSGEDEAYRNYLTGGI</sequence>
<feature type="compositionally biased region" description="Basic and acidic residues" evidence="1">
    <location>
        <begin position="1"/>
        <end position="11"/>
    </location>
</feature>
<organism evidence="2">
    <name type="scientific">uncultured Caudovirales phage</name>
    <dbReference type="NCBI Taxonomy" id="2100421"/>
    <lineage>
        <taxon>Viruses</taxon>
        <taxon>Duplodnaviria</taxon>
        <taxon>Heunggongvirae</taxon>
        <taxon>Uroviricota</taxon>
        <taxon>Caudoviricetes</taxon>
        <taxon>Peduoviridae</taxon>
        <taxon>Maltschvirus</taxon>
        <taxon>Maltschvirus maltsch</taxon>
    </lineage>
</organism>
<feature type="region of interest" description="Disordered" evidence="1">
    <location>
        <begin position="1"/>
        <end position="21"/>
    </location>
</feature>
<evidence type="ECO:0000313" key="2">
    <source>
        <dbReference type="EMBL" id="CAB4157365.1"/>
    </source>
</evidence>
<protein>
    <submittedName>
        <fullName evidence="2">Uncharacterized protein</fullName>
    </submittedName>
</protein>
<dbReference type="EMBL" id="LR796653">
    <property type="protein sequence ID" value="CAB4157365.1"/>
    <property type="molecule type" value="Genomic_DNA"/>
</dbReference>
<gene>
    <name evidence="2" type="ORF">UFOVP683_18</name>
</gene>
<reference evidence="2" key="1">
    <citation type="submission" date="2020-04" db="EMBL/GenBank/DDBJ databases">
        <authorList>
            <person name="Chiriac C."/>
            <person name="Salcher M."/>
            <person name="Ghai R."/>
            <person name="Kavagutti S V."/>
        </authorList>
    </citation>
    <scope>NUCLEOTIDE SEQUENCE</scope>
</reference>
<accession>A0A6J5NJG2</accession>
<proteinExistence type="predicted"/>
<evidence type="ECO:0000256" key="1">
    <source>
        <dbReference type="SAM" id="MobiDB-lite"/>
    </source>
</evidence>
<name>A0A6J5NJG2_9CAUD</name>